<dbReference type="EMBL" id="CP012559">
    <property type="protein sequence ID" value="ALB29490.1"/>
    <property type="molecule type" value="Genomic_DNA"/>
</dbReference>
<sequence>MDTVEMRKAYFEWLRENEKYTELSTNSIRIETPFLDNSLEHIVLYVTNDNPKIIITDNGRTLDNLETHGFTFKIGSPRYILLHSILKMFDLDIFDGEVHIECMEEDFPFAKQKILQGLIRINDLTFLNDVD</sequence>
<dbReference type="InterPro" id="IPR014960">
    <property type="entry name" value="DUF1828"/>
</dbReference>
<keyword evidence="3" id="KW-1185">Reference proteome</keyword>
<gene>
    <name evidence="2" type="ORF">JP39_09050</name>
</gene>
<dbReference type="AlphaFoldDB" id="A0A0K2LDZ5"/>
<dbReference type="Proteomes" id="UP000061546">
    <property type="component" value="Chromosome"/>
</dbReference>
<dbReference type="RefSeq" id="WP_041500661.1">
    <property type="nucleotide sequence ID" value="NZ_BJDV01000010.1"/>
</dbReference>
<proteinExistence type="predicted"/>
<organism evidence="2 3">
    <name type="scientific">Companilactobacillus heilongjiangensis</name>
    <dbReference type="NCBI Taxonomy" id="1074467"/>
    <lineage>
        <taxon>Bacteria</taxon>
        <taxon>Bacillati</taxon>
        <taxon>Bacillota</taxon>
        <taxon>Bacilli</taxon>
        <taxon>Lactobacillales</taxon>
        <taxon>Lactobacillaceae</taxon>
        <taxon>Companilactobacillus</taxon>
    </lineage>
</organism>
<dbReference type="STRING" id="1074467.JP39_09050"/>
<reference evidence="2 3" key="1">
    <citation type="submission" date="2015-08" db="EMBL/GenBank/DDBJ databases">
        <title>Genomic sequence of Lactobacillus heilongjiangensis DSM 28069, isolated from Chinese traditional pickle.</title>
        <authorList>
            <person name="Jiang X."/>
            <person name="Zheng B."/>
            <person name="Cheng H."/>
        </authorList>
    </citation>
    <scope>NUCLEOTIDE SEQUENCE [LARGE SCALE GENOMIC DNA]</scope>
    <source>
        <strain evidence="2 3">DSM 28069</strain>
    </source>
</reference>
<evidence type="ECO:0000313" key="2">
    <source>
        <dbReference type="EMBL" id="ALB29490.1"/>
    </source>
</evidence>
<name>A0A0K2LDZ5_9LACO</name>
<evidence type="ECO:0000259" key="1">
    <source>
        <dbReference type="Pfam" id="PF08861"/>
    </source>
</evidence>
<evidence type="ECO:0000313" key="3">
    <source>
        <dbReference type="Proteomes" id="UP000061546"/>
    </source>
</evidence>
<dbReference type="OrthoDB" id="2214599at2"/>
<protein>
    <recommendedName>
        <fullName evidence="1">DUF1828 domain-containing protein</fullName>
    </recommendedName>
</protein>
<dbReference type="KEGG" id="lhi:JP39_09050"/>
<accession>A0A0K2LDZ5</accession>
<feature type="domain" description="DUF1828" evidence="1">
    <location>
        <begin position="32"/>
        <end position="121"/>
    </location>
</feature>
<dbReference type="Pfam" id="PF08861">
    <property type="entry name" value="DUF1828"/>
    <property type="match status" value="1"/>
</dbReference>